<dbReference type="Proteomes" id="UP001229209">
    <property type="component" value="Unassembled WGS sequence"/>
</dbReference>
<dbReference type="RefSeq" id="WP_306955496.1">
    <property type="nucleotide sequence ID" value="NZ_JAURUO010000019.1"/>
</dbReference>
<reference evidence="2 3" key="1">
    <citation type="submission" date="2023-07" db="EMBL/GenBank/DDBJ databases">
        <title>Genomic Encyclopedia of Type Strains, Phase IV (KMG-IV): sequencing the most valuable type-strain genomes for metagenomic binning, comparative biology and taxonomic classification.</title>
        <authorList>
            <person name="Goeker M."/>
        </authorList>
    </citation>
    <scope>NUCLEOTIDE SEQUENCE [LARGE SCALE GENOMIC DNA]</scope>
    <source>
        <strain evidence="2 3">DSM 25924</strain>
    </source>
</reference>
<evidence type="ECO:0000313" key="3">
    <source>
        <dbReference type="Proteomes" id="UP001229209"/>
    </source>
</evidence>
<gene>
    <name evidence="2" type="ORF">J2S04_002659</name>
</gene>
<sequence length="85" mass="9585">MADHDQSHHDHDGYIFIDKKRYPIEQDAMTGSELKSLAGIPQDYELWLEVHGGEDDKIENTQSVELKSGMKFFSVPPVINPGSGR</sequence>
<comment type="caution">
    <text evidence="2">The sequence shown here is derived from an EMBL/GenBank/DDBJ whole genome shotgun (WGS) entry which is preliminary data.</text>
</comment>
<accession>A0ABT9LZH8</accession>
<dbReference type="InterPro" id="IPR027802">
    <property type="entry name" value="Multi-ubiquitin_dom"/>
</dbReference>
<organism evidence="2 3">
    <name type="scientific">Alicyclobacillus tolerans</name>
    <dbReference type="NCBI Taxonomy" id="90970"/>
    <lineage>
        <taxon>Bacteria</taxon>
        <taxon>Bacillati</taxon>
        <taxon>Bacillota</taxon>
        <taxon>Bacilli</taxon>
        <taxon>Bacillales</taxon>
        <taxon>Alicyclobacillaceae</taxon>
        <taxon>Alicyclobacillus</taxon>
    </lineage>
</organism>
<dbReference type="Pfam" id="PF14452">
    <property type="entry name" value="Multi_ubiq"/>
    <property type="match status" value="1"/>
</dbReference>
<keyword evidence="3" id="KW-1185">Reference proteome</keyword>
<feature type="domain" description="Multi-ubiquitin" evidence="1">
    <location>
        <begin position="15"/>
        <end position="74"/>
    </location>
</feature>
<proteinExistence type="predicted"/>
<protein>
    <recommendedName>
        <fullName evidence="1">Multi-ubiquitin domain-containing protein</fullName>
    </recommendedName>
</protein>
<evidence type="ECO:0000313" key="2">
    <source>
        <dbReference type="EMBL" id="MDP9729685.1"/>
    </source>
</evidence>
<evidence type="ECO:0000259" key="1">
    <source>
        <dbReference type="Pfam" id="PF14452"/>
    </source>
</evidence>
<name>A0ABT9LZH8_9BACL</name>
<dbReference type="EMBL" id="JAURUO010000019">
    <property type="protein sequence ID" value="MDP9729685.1"/>
    <property type="molecule type" value="Genomic_DNA"/>
</dbReference>